<evidence type="ECO:0000256" key="16">
    <source>
        <dbReference type="ARBA" id="ARBA00034078"/>
    </source>
</evidence>
<dbReference type="PROSITE" id="PS51085">
    <property type="entry name" value="2FE2S_FER_2"/>
    <property type="match status" value="1"/>
</dbReference>
<reference evidence="19" key="2">
    <citation type="submission" date="2014-03" db="EMBL/GenBank/DDBJ databases">
        <title>Candidatus Competibacter-lineage genomes retrieved from metagenomes reveal functional metabolic diversity.</title>
        <authorList>
            <person name="McIlroy S.J."/>
            <person name="Albertsen M."/>
            <person name="Andresen E.K."/>
            <person name="Saunders A.M."/>
            <person name="Kristiansen R."/>
            <person name="Stokholm-Bjerregaard M."/>
            <person name="Nielsen K.L."/>
            <person name="Nielsen P.H."/>
        </authorList>
    </citation>
    <scope>NUCLEOTIDE SEQUENCE</scope>
    <source>
        <strain evidence="19">Run_A_D11</strain>
    </source>
</reference>
<evidence type="ECO:0000256" key="8">
    <source>
        <dbReference type="ARBA" id="ARBA00022967"/>
    </source>
</evidence>
<protein>
    <recommendedName>
        <fullName evidence="4">NADH-quinone oxidoreductase subunit G</fullName>
    </recommendedName>
    <alternativeName>
        <fullName evidence="14">NADH dehydrogenase I subunit G</fullName>
    </alternativeName>
    <alternativeName>
        <fullName evidence="15">NDH-1 subunit G</fullName>
    </alternativeName>
</protein>
<dbReference type="STRING" id="1400863.BN873_770037"/>
<dbReference type="GO" id="GO:0016020">
    <property type="term" value="C:membrane"/>
    <property type="evidence" value="ECO:0007669"/>
    <property type="project" value="UniProtKB-SubCell"/>
</dbReference>
<sequence>MSEEPRFTLDGRTVPFQDGQTIMAAALAAGIYIPHLCFNPEFTPHGSCRVCLVKVNGRMQASCTTPAAAGQVVQSEIDEVREIRRGLLQMLFVEGNHVCPACEKSGACQLQAVAYYVGMLAPHYTHFYPRRPVDASHPDALIDFNRCILCELCVRASREVDGKNVFAVQGRGIKAHLVVNTPSGKLGATDFSLSDKAAQVCPTGTILSKHSGYEIPIGQRLYDRKPINVVGDVAALAVSKGGRRHD</sequence>
<dbReference type="Pfam" id="PF13510">
    <property type="entry name" value="Fer2_4"/>
    <property type="match status" value="1"/>
</dbReference>
<evidence type="ECO:0000256" key="3">
    <source>
        <dbReference type="ARBA" id="ARBA00005404"/>
    </source>
</evidence>
<evidence type="ECO:0000256" key="12">
    <source>
        <dbReference type="ARBA" id="ARBA00023136"/>
    </source>
</evidence>
<comment type="caution">
    <text evidence="19">The sequence shown here is derived from an EMBL/GenBank/DDBJ whole genome shotgun (WGS) entry which is preliminary data.</text>
</comment>
<name>W6MAY8_9GAMM</name>
<dbReference type="AlphaFoldDB" id="W6MAY8"/>
<keyword evidence="7" id="KW-0479">Metal-binding</keyword>
<keyword evidence="20" id="KW-1185">Reference proteome</keyword>
<dbReference type="InterPro" id="IPR016214">
    <property type="entry name" value="NAD-red_Hydgase_HoxS_gsu"/>
</dbReference>
<gene>
    <name evidence="19" type="ORF">BN873_770037</name>
</gene>
<dbReference type="GO" id="GO:0051537">
    <property type="term" value="F:2 iron, 2 sulfur cluster binding"/>
    <property type="evidence" value="ECO:0007669"/>
    <property type="project" value="UniProtKB-KW"/>
</dbReference>
<dbReference type="OrthoDB" id="9810782at2"/>
<dbReference type="GO" id="GO:0042773">
    <property type="term" value="P:ATP synthesis coupled electron transport"/>
    <property type="evidence" value="ECO:0007669"/>
    <property type="project" value="InterPro"/>
</dbReference>
<organism evidence="19 20">
    <name type="scientific">Candidatus Competibacter denitrificans Run_A_D11</name>
    <dbReference type="NCBI Taxonomy" id="1400863"/>
    <lineage>
        <taxon>Bacteria</taxon>
        <taxon>Pseudomonadati</taxon>
        <taxon>Pseudomonadota</taxon>
        <taxon>Gammaproteobacteria</taxon>
        <taxon>Candidatus Competibacteraceae</taxon>
        <taxon>Candidatus Competibacter</taxon>
    </lineage>
</organism>
<dbReference type="Pfam" id="PF10588">
    <property type="entry name" value="NADH-G_4Fe-4S_3"/>
    <property type="match status" value="1"/>
</dbReference>
<dbReference type="FunFam" id="3.10.20.740:FF:000004">
    <property type="entry name" value="NADH-quinone oxidoreductase"/>
    <property type="match status" value="1"/>
</dbReference>
<dbReference type="PIRSF" id="PIRSF000309">
    <property type="entry name" value="NAD_red_hyd_HoxU"/>
    <property type="match status" value="1"/>
</dbReference>
<dbReference type="GO" id="GO:0016491">
    <property type="term" value="F:oxidoreductase activity"/>
    <property type="evidence" value="ECO:0007669"/>
    <property type="project" value="UniProtKB-KW"/>
</dbReference>
<keyword evidence="9" id="KW-0408">Iron</keyword>
<dbReference type="GO" id="GO:0046872">
    <property type="term" value="F:metal ion binding"/>
    <property type="evidence" value="ECO:0007669"/>
    <property type="project" value="UniProtKB-KW"/>
</dbReference>
<comment type="subunit">
    <text evidence="13">Composed of 13 different subunits. Subunits NuoCD, E, F, and G constitute the peripheral sector of the complex.</text>
</comment>
<evidence type="ECO:0000256" key="4">
    <source>
        <dbReference type="ARBA" id="ARBA00019902"/>
    </source>
</evidence>
<dbReference type="InterPro" id="IPR019574">
    <property type="entry name" value="NADH_UbQ_OxRdtase_Gsu_4Fe4S-bd"/>
</dbReference>
<feature type="domain" description="2Fe-2S ferredoxin-type" evidence="17">
    <location>
        <begin position="3"/>
        <end position="79"/>
    </location>
</feature>
<dbReference type="InterPro" id="IPR001041">
    <property type="entry name" value="2Fe-2S_ferredoxin-type"/>
</dbReference>
<keyword evidence="5" id="KW-0004">4Fe-4S</keyword>
<accession>W6MAY8</accession>
<feature type="domain" description="4Fe-4S His(Cys)3-ligated-type" evidence="18">
    <location>
        <begin position="79"/>
        <end position="118"/>
    </location>
</feature>
<evidence type="ECO:0000256" key="5">
    <source>
        <dbReference type="ARBA" id="ARBA00022485"/>
    </source>
</evidence>
<reference evidence="19" key="1">
    <citation type="submission" date="2013-07" db="EMBL/GenBank/DDBJ databases">
        <authorList>
            <person name="McIlroy S."/>
        </authorList>
    </citation>
    <scope>NUCLEOTIDE SEQUENCE [LARGE SCALE GENOMIC DNA]</scope>
    <source>
        <strain evidence="19">Run_A_D11</strain>
    </source>
</reference>
<comment type="similarity">
    <text evidence="3">Belongs to the complex I 75 kDa subunit family.</text>
</comment>
<keyword evidence="8" id="KW-1278">Translocase</keyword>
<evidence type="ECO:0000256" key="13">
    <source>
        <dbReference type="ARBA" id="ARBA00026021"/>
    </source>
</evidence>
<evidence type="ECO:0000256" key="9">
    <source>
        <dbReference type="ARBA" id="ARBA00023004"/>
    </source>
</evidence>
<dbReference type="Gene3D" id="3.10.20.740">
    <property type="match status" value="1"/>
</dbReference>
<dbReference type="InterPro" id="IPR036010">
    <property type="entry name" value="2Fe-2S_ferredoxin-like_sf"/>
</dbReference>
<evidence type="ECO:0000256" key="6">
    <source>
        <dbReference type="ARBA" id="ARBA00022714"/>
    </source>
</evidence>
<evidence type="ECO:0000256" key="7">
    <source>
        <dbReference type="ARBA" id="ARBA00022723"/>
    </source>
</evidence>
<dbReference type="InterPro" id="IPR000283">
    <property type="entry name" value="NADH_UbQ_OxRdtase_75kDa_su_CS"/>
</dbReference>
<keyword evidence="11" id="KW-0520">NAD</keyword>
<dbReference type="InterPro" id="IPR054351">
    <property type="entry name" value="NADH_UbQ_OxRdtase_ferredoxin"/>
</dbReference>
<dbReference type="CDD" id="cd00207">
    <property type="entry name" value="fer2"/>
    <property type="match status" value="1"/>
</dbReference>
<comment type="subcellular location">
    <subcellularLocation>
        <location evidence="2">Membrane</location>
    </subcellularLocation>
</comment>
<dbReference type="SUPFAM" id="SSF54862">
    <property type="entry name" value="4Fe-4S ferredoxins"/>
    <property type="match status" value="1"/>
</dbReference>
<evidence type="ECO:0000313" key="19">
    <source>
        <dbReference type="EMBL" id="CDI04004.1"/>
    </source>
</evidence>
<dbReference type="GO" id="GO:0051539">
    <property type="term" value="F:4 iron, 4 sulfur cluster binding"/>
    <property type="evidence" value="ECO:0007669"/>
    <property type="project" value="UniProtKB-KW"/>
</dbReference>
<keyword evidence="12" id="KW-0472">Membrane</keyword>
<evidence type="ECO:0000259" key="18">
    <source>
        <dbReference type="PROSITE" id="PS51839"/>
    </source>
</evidence>
<keyword evidence="6" id="KW-0001">2Fe-2S</keyword>
<dbReference type="SUPFAM" id="SSF54292">
    <property type="entry name" value="2Fe-2S ferredoxin-like"/>
    <property type="match status" value="1"/>
</dbReference>
<dbReference type="Gene3D" id="3.30.70.20">
    <property type="match status" value="1"/>
</dbReference>
<dbReference type="Proteomes" id="UP000035760">
    <property type="component" value="Unassembled WGS sequence"/>
</dbReference>
<comment type="cofactor">
    <cofactor evidence="16">
        <name>[2Fe-2S] cluster</name>
        <dbReference type="ChEBI" id="CHEBI:190135"/>
    </cofactor>
</comment>
<keyword evidence="19" id="KW-0560">Oxidoreductase</keyword>
<evidence type="ECO:0000313" key="20">
    <source>
        <dbReference type="Proteomes" id="UP000035760"/>
    </source>
</evidence>
<dbReference type="GO" id="GO:0008137">
    <property type="term" value="F:NADH dehydrogenase (ubiquinone) activity"/>
    <property type="evidence" value="ECO:0007669"/>
    <property type="project" value="InterPro"/>
</dbReference>
<evidence type="ECO:0000256" key="2">
    <source>
        <dbReference type="ARBA" id="ARBA00004370"/>
    </source>
</evidence>
<comment type="cofactor">
    <cofactor evidence="1">
        <name>[4Fe-4S] cluster</name>
        <dbReference type="ChEBI" id="CHEBI:49883"/>
    </cofactor>
</comment>
<keyword evidence="10" id="KW-0411">Iron-sulfur</keyword>
<evidence type="ECO:0000256" key="10">
    <source>
        <dbReference type="ARBA" id="ARBA00023014"/>
    </source>
</evidence>
<dbReference type="SMART" id="SM00929">
    <property type="entry name" value="NADH-G_4Fe-4S_3"/>
    <property type="match status" value="1"/>
</dbReference>
<dbReference type="PROSITE" id="PS51839">
    <property type="entry name" value="4FE4S_HC3"/>
    <property type="match status" value="1"/>
</dbReference>
<evidence type="ECO:0000259" key="17">
    <source>
        <dbReference type="PROSITE" id="PS51085"/>
    </source>
</evidence>
<evidence type="ECO:0000256" key="14">
    <source>
        <dbReference type="ARBA" id="ARBA00031577"/>
    </source>
</evidence>
<evidence type="ECO:0000256" key="15">
    <source>
        <dbReference type="ARBA" id="ARBA00032783"/>
    </source>
</evidence>
<dbReference type="EMBL" id="CBTJ020000088">
    <property type="protein sequence ID" value="CDI04004.1"/>
    <property type="molecule type" value="Genomic_DNA"/>
</dbReference>
<dbReference type="RefSeq" id="WP_048675525.1">
    <property type="nucleotide sequence ID" value="NZ_CBTJ020000088.1"/>
</dbReference>
<dbReference type="Pfam" id="PF22117">
    <property type="entry name" value="Fer4_Nqo3"/>
    <property type="match status" value="1"/>
</dbReference>
<evidence type="ECO:0000256" key="11">
    <source>
        <dbReference type="ARBA" id="ARBA00023027"/>
    </source>
</evidence>
<proteinExistence type="inferred from homology"/>
<dbReference type="PROSITE" id="PS00642">
    <property type="entry name" value="COMPLEX1_75K_2"/>
    <property type="match status" value="1"/>
</dbReference>
<evidence type="ECO:0000256" key="1">
    <source>
        <dbReference type="ARBA" id="ARBA00001966"/>
    </source>
</evidence>